<evidence type="ECO:0000259" key="7">
    <source>
        <dbReference type="PROSITE" id="PS51716"/>
    </source>
</evidence>
<dbReference type="SUPFAM" id="SSF52540">
    <property type="entry name" value="P-loop containing nucleoside triphosphate hydrolases"/>
    <property type="match status" value="1"/>
</dbReference>
<reference evidence="8 9" key="1">
    <citation type="journal article" date="2013" name="Nature">
        <title>The zebrafish reference genome sequence and its relationship to the human genome.</title>
        <authorList>
            <consortium name="Genome Reference Consortium Zebrafish"/>
            <person name="Howe K."/>
            <person name="Clark M.D."/>
            <person name="Torroja C.F."/>
            <person name="Torrance J."/>
            <person name="Berthelot C."/>
            <person name="Muffato M."/>
            <person name="Collins J.E."/>
            <person name="Humphray S."/>
            <person name="McLaren K."/>
            <person name="Matthews L."/>
            <person name="McLaren S."/>
            <person name="Sealy I."/>
            <person name="Caccamo M."/>
            <person name="Churcher C."/>
            <person name="Scott C."/>
            <person name="Barrett J.C."/>
            <person name="Koch R."/>
            <person name="Rauch G.J."/>
            <person name="White S."/>
            <person name="Chow W."/>
            <person name="Kilian B."/>
            <person name="Quintais L.T."/>
            <person name="Guerra-Assuncao J.A."/>
            <person name="Zhou Y."/>
            <person name="Gu Y."/>
            <person name="Yen J."/>
            <person name="Vogel J.H."/>
            <person name="Eyre T."/>
            <person name="Redmond S."/>
            <person name="Banerjee R."/>
            <person name="Chi J."/>
            <person name="Fu B."/>
            <person name="Langley E."/>
            <person name="Maguire S.F."/>
            <person name="Laird G.K."/>
            <person name="Lloyd D."/>
            <person name="Kenyon E."/>
            <person name="Donaldson S."/>
            <person name="Sehra H."/>
            <person name="Almeida-King J."/>
            <person name="Loveland J."/>
            <person name="Trevanion S."/>
            <person name="Jones M."/>
            <person name="Quail M."/>
            <person name="Willey D."/>
            <person name="Hunt A."/>
            <person name="Burton J."/>
            <person name="Sims S."/>
            <person name="McLay K."/>
            <person name="Plumb B."/>
            <person name="Davis J."/>
            <person name="Clee C."/>
            <person name="Oliver K."/>
            <person name="Clark R."/>
            <person name="Riddle C."/>
            <person name="Elliot D."/>
            <person name="Eliott D."/>
            <person name="Threadgold G."/>
            <person name="Harden G."/>
            <person name="Ware D."/>
            <person name="Begum S."/>
            <person name="Mortimore B."/>
            <person name="Mortimer B."/>
            <person name="Kerry G."/>
            <person name="Heath P."/>
            <person name="Phillimore B."/>
            <person name="Tracey A."/>
            <person name="Corby N."/>
            <person name="Dunn M."/>
            <person name="Johnson C."/>
            <person name="Wood J."/>
            <person name="Clark S."/>
            <person name="Pelan S."/>
            <person name="Griffiths G."/>
            <person name="Smith M."/>
            <person name="Glithero R."/>
            <person name="Howden P."/>
            <person name="Barker N."/>
            <person name="Lloyd C."/>
            <person name="Stevens C."/>
            <person name="Harley J."/>
            <person name="Holt K."/>
            <person name="Panagiotidis G."/>
            <person name="Lovell J."/>
            <person name="Beasley H."/>
            <person name="Henderson C."/>
            <person name="Gordon D."/>
            <person name="Auger K."/>
            <person name="Wright D."/>
            <person name="Collins J."/>
            <person name="Raisen C."/>
            <person name="Dyer L."/>
            <person name="Leung K."/>
            <person name="Robertson L."/>
            <person name="Ambridge K."/>
            <person name="Leongamornlert D."/>
            <person name="McGuire S."/>
            <person name="Gilderthorp R."/>
            <person name="Griffiths C."/>
            <person name="Manthravadi D."/>
            <person name="Nichol S."/>
            <person name="Barker G."/>
            <person name="Whitehead S."/>
            <person name="Kay M."/>
            <person name="Brown J."/>
            <person name="Murnane C."/>
            <person name="Gray E."/>
            <person name="Humphries M."/>
            <person name="Sycamore N."/>
            <person name="Barker D."/>
            <person name="Saunders D."/>
            <person name="Wallis J."/>
            <person name="Babbage A."/>
            <person name="Hammond S."/>
            <person name="Mashreghi-Mohammadi M."/>
            <person name="Barr L."/>
            <person name="Martin S."/>
            <person name="Wray P."/>
            <person name="Ellington A."/>
            <person name="Matthews N."/>
            <person name="Ellwood M."/>
            <person name="Woodmansey R."/>
            <person name="Clark G."/>
            <person name="Cooper J."/>
            <person name="Cooper J."/>
            <person name="Tromans A."/>
            <person name="Grafham D."/>
            <person name="Skuce C."/>
            <person name="Pandian R."/>
            <person name="Andrews R."/>
            <person name="Harrison E."/>
            <person name="Kimberley A."/>
            <person name="Garnett J."/>
            <person name="Fosker N."/>
            <person name="Hall R."/>
            <person name="Garner P."/>
            <person name="Kelly D."/>
            <person name="Bird C."/>
            <person name="Palmer S."/>
            <person name="Gehring I."/>
            <person name="Berger A."/>
            <person name="Dooley C.M."/>
            <person name="Ersan-Urun Z."/>
            <person name="Eser C."/>
            <person name="Geiger H."/>
            <person name="Geisler M."/>
            <person name="Karotki L."/>
            <person name="Kirn A."/>
            <person name="Konantz J."/>
            <person name="Konantz M."/>
            <person name="Oberlander M."/>
            <person name="Rudolph-Geiger S."/>
            <person name="Teucke M."/>
            <person name="Lanz C."/>
            <person name="Raddatz G."/>
            <person name="Osoegawa K."/>
            <person name="Zhu B."/>
            <person name="Rapp A."/>
            <person name="Widaa S."/>
            <person name="Langford C."/>
            <person name="Yang F."/>
            <person name="Schuster S.C."/>
            <person name="Carter N.P."/>
            <person name="Harrow J."/>
            <person name="Ning Z."/>
            <person name="Herrero J."/>
            <person name="Searle S.M."/>
            <person name="Enright A."/>
            <person name="Geisler R."/>
            <person name="Plasterk R.H."/>
            <person name="Lee C."/>
            <person name="Westerfield M."/>
            <person name="de Jong P.J."/>
            <person name="Zon L.I."/>
            <person name="Postlethwait J.H."/>
            <person name="Nusslein-Volhard C."/>
            <person name="Hubbard T.J."/>
            <person name="Roest Crollius H."/>
            <person name="Rogers J."/>
            <person name="Stemple D.L."/>
        </authorList>
    </citation>
    <scope>NUCLEOTIDE SEQUENCE [LARGE SCALE GENOMIC DNA]</scope>
    <source>
        <strain evidence="8">Tuebingen</strain>
    </source>
</reference>
<keyword evidence="4" id="KW-0342">GTP-binding</keyword>
<dbReference type="Ensembl" id="ENSDART00000189762.1">
    <property type="protein sequence ID" value="ENSDARP00000150732.1"/>
    <property type="gene ID" value="ENSDARG00000014975.8"/>
</dbReference>
<feature type="compositionally biased region" description="Low complexity" evidence="5">
    <location>
        <begin position="37"/>
        <end position="49"/>
    </location>
</feature>
<evidence type="ECO:0000256" key="5">
    <source>
        <dbReference type="SAM" id="MobiDB-lite"/>
    </source>
</evidence>
<evidence type="ECO:0000256" key="4">
    <source>
        <dbReference type="ARBA" id="ARBA00023134"/>
    </source>
</evidence>
<dbReference type="Pfam" id="PF05049">
    <property type="entry name" value="IIGP"/>
    <property type="match status" value="1"/>
</dbReference>
<accession>A0A2R8RQN4</accession>
<dbReference type="SMR" id="A0A2R8RQN4"/>
<evidence type="ECO:0000313" key="9">
    <source>
        <dbReference type="Proteomes" id="UP000000437"/>
    </source>
</evidence>
<evidence type="ECO:0000313" key="8">
    <source>
        <dbReference type="Ensembl" id="ENSDARP00000150732"/>
    </source>
</evidence>
<dbReference type="InterPro" id="IPR051515">
    <property type="entry name" value="IRG"/>
</dbReference>
<dbReference type="OMA" id="RIHYSQR"/>
<protein>
    <submittedName>
        <fullName evidence="8">Immunity-related GTPase family, e1</fullName>
    </submittedName>
    <submittedName>
        <fullName evidence="10">Interferon-gamma-inducible GTPase 10 isoform X1</fullName>
    </submittedName>
</protein>
<feature type="region of interest" description="Disordered" evidence="5">
    <location>
        <begin position="28"/>
        <end position="86"/>
    </location>
</feature>
<dbReference type="PROSITE" id="PS51716">
    <property type="entry name" value="G_IRG"/>
    <property type="match status" value="1"/>
</dbReference>
<accession>A0A8M3AJ41</accession>
<dbReference type="AlphaFoldDB" id="A0A2R8RQN4"/>
<dbReference type="KEGG" id="dre:100333286"/>
<comment type="similarity">
    <text evidence="1">Belongs to the TRAFAC class dynamin-like GTPase superfamily. IRG family.</text>
</comment>
<feature type="compositionally biased region" description="Basic and acidic residues" evidence="5">
    <location>
        <begin position="104"/>
        <end position="123"/>
    </location>
</feature>
<evidence type="ECO:0000256" key="6">
    <source>
        <dbReference type="SAM" id="Phobius"/>
    </source>
</evidence>
<dbReference type="InterPro" id="IPR027417">
    <property type="entry name" value="P-loop_NTPase"/>
</dbReference>
<keyword evidence="6" id="KW-0472">Membrane</keyword>
<dbReference type="Proteomes" id="UP000000437">
    <property type="component" value="Chromosome 16"/>
</dbReference>
<dbReference type="PaxDb" id="7955-ENSDARP00000088135"/>
<evidence type="ECO:0000313" key="10">
    <source>
        <dbReference type="RefSeq" id="XP_009290589.1"/>
    </source>
</evidence>
<keyword evidence="2" id="KW-0547">Nucleotide-binding</keyword>
<organism evidence="8">
    <name type="scientific">Danio rerio</name>
    <name type="common">Zebrafish</name>
    <name type="synonym">Brachydanio rerio</name>
    <dbReference type="NCBI Taxonomy" id="7955"/>
    <lineage>
        <taxon>Eukaryota</taxon>
        <taxon>Metazoa</taxon>
        <taxon>Chordata</taxon>
        <taxon>Craniata</taxon>
        <taxon>Vertebrata</taxon>
        <taxon>Euteleostomi</taxon>
        <taxon>Actinopterygii</taxon>
        <taxon>Neopterygii</taxon>
        <taxon>Teleostei</taxon>
        <taxon>Ostariophysi</taxon>
        <taxon>Cypriniformes</taxon>
        <taxon>Danionidae</taxon>
        <taxon>Danioninae</taxon>
        <taxon>Danio</taxon>
    </lineage>
</organism>
<evidence type="ECO:0000256" key="3">
    <source>
        <dbReference type="ARBA" id="ARBA00022801"/>
    </source>
</evidence>
<dbReference type="Gene3D" id="3.40.50.300">
    <property type="entry name" value="P-loop containing nucleotide triphosphate hydrolases"/>
    <property type="match status" value="1"/>
</dbReference>
<dbReference type="RefSeq" id="XP_009290589.1">
    <property type="nucleotide sequence ID" value="XM_009292314.4"/>
</dbReference>
<sequence length="533" mass="59979">MLQWTILKLPEAEEKILDLKRTAMSELVNTSNDDDGSSQSSGSSNTSQTFSNKNSKETTLPKSSQTSTQKETEDKSDPSSFTKRSAISPRKLLLKLQLADKYAQTDHNEKLSENDLKDKKPEEEEKEEEDENENLYIVSSEFINIMSNATDDPDSISVDMKEVIDAKPNEKTTKLKDKLTELENVTLNMAITGMTGVGKSSFVNALRGLRDDDKDAAFTGTTETTMKPNMYEHPFMPNVKIWDLPGIGSPKFRAKKYLKDVNFHMYDFFFIVTSERFRENDIELAKAIKKSNKLFYFIRTKIDNDVRAESYKRNFDEPMLLDKIREDCKVNLLKVRISKIFLISSFHLERYDFQKLVNTLEEELPKNKRFALIQSLPVYSLEALTKKITYFKKLIWLNAVGAGVGAIAPIPGVSLAVEYVIMKKFFKQVFMAFGLSNQALEVLSGRVNKPVKVLKAAKTSRFKDGITEHILMDMISNPVIAIAVTLGTIMALLPGGALPAGGTAVATVHYLLNVGLREMADDTRKVLAISQLA</sequence>
<dbReference type="GO" id="GO:0005525">
    <property type="term" value="F:GTP binding"/>
    <property type="evidence" value="ECO:0007669"/>
    <property type="project" value="UniProtKB-KW"/>
</dbReference>
<dbReference type="GeneID" id="100333286"/>
<feature type="domain" description="IRG-type G" evidence="7">
    <location>
        <begin position="185"/>
        <end position="363"/>
    </location>
</feature>
<name>A0A2R8RQN4_DANRE</name>
<keyword evidence="9" id="KW-1185">Reference proteome</keyword>
<dbReference type="ExpressionAtlas" id="A0A2R8RQN4">
    <property type="expression patterns" value="baseline and differential"/>
</dbReference>
<dbReference type="EMBL" id="LO018298">
    <property type="status" value="NOT_ANNOTATED_CDS"/>
    <property type="molecule type" value="Genomic_DNA"/>
</dbReference>
<evidence type="ECO:0000256" key="1">
    <source>
        <dbReference type="ARBA" id="ARBA00005429"/>
    </source>
</evidence>
<feature type="transmembrane region" description="Helical" evidence="6">
    <location>
        <begin position="470"/>
        <end position="492"/>
    </location>
</feature>
<feature type="region of interest" description="Disordered" evidence="5">
    <location>
        <begin position="104"/>
        <end position="132"/>
    </location>
</feature>
<keyword evidence="6" id="KW-0812">Transmembrane</keyword>
<dbReference type="Bgee" id="ENSDARG00000014975">
    <property type="expression patterns" value="Expressed in larva and 2 other cell types or tissues"/>
</dbReference>
<dbReference type="PANTHER" id="PTHR32341:SF10">
    <property type="entry name" value="INTERFERON-INDUCIBLE GTPASE 5"/>
    <property type="match status" value="1"/>
</dbReference>
<feature type="transmembrane region" description="Helical" evidence="6">
    <location>
        <begin position="395"/>
        <end position="421"/>
    </location>
</feature>
<dbReference type="GO" id="GO:0016787">
    <property type="term" value="F:hydrolase activity"/>
    <property type="evidence" value="ECO:0007669"/>
    <property type="project" value="UniProtKB-KW"/>
</dbReference>
<dbReference type="PANTHER" id="PTHR32341">
    <property type="entry name" value="INTERFERON-INDUCIBLE GTPASE"/>
    <property type="match status" value="1"/>
</dbReference>
<dbReference type="GO" id="GO:0016020">
    <property type="term" value="C:membrane"/>
    <property type="evidence" value="ECO:0007669"/>
    <property type="project" value="InterPro"/>
</dbReference>
<reference evidence="10" key="3">
    <citation type="submission" date="2025-04" db="UniProtKB">
        <authorList>
            <consortium name="RefSeq"/>
        </authorList>
    </citation>
    <scope>IDENTIFICATION</scope>
    <source>
        <strain evidence="10">Tuebingen</strain>
    </source>
</reference>
<dbReference type="GeneTree" id="ENSGT00940000165579"/>
<dbReference type="OrthoDB" id="422720at2759"/>
<dbReference type="FunFam" id="3.40.50.300:FF:000541">
    <property type="entry name" value="Immunity related GTPase M"/>
    <property type="match status" value="1"/>
</dbReference>
<proteinExistence type="inferred from homology"/>
<dbReference type="InterPro" id="IPR007743">
    <property type="entry name" value="Immunity-related_GTPase-like"/>
</dbReference>
<evidence type="ECO:0000256" key="2">
    <source>
        <dbReference type="ARBA" id="ARBA00022741"/>
    </source>
</evidence>
<gene>
    <name evidence="10" type="primary">LOC100333286</name>
</gene>
<reference evidence="8" key="2">
    <citation type="submission" date="2018-04" db="UniProtKB">
        <authorList>
            <consortium name="Ensembl"/>
        </authorList>
    </citation>
    <scope>IDENTIFICATION</scope>
    <source>
        <strain evidence="8">Tuebingen</strain>
    </source>
</reference>
<keyword evidence="6" id="KW-1133">Transmembrane helix</keyword>
<keyword evidence="3" id="KW-0378">Hydrolase</keyword>
<feature type="compositionally biased region" description="Polar residues" evidence="5">
    <location>
        <begin position="50"/>
        <end position="69"/>
    </location>
</feature>
<dbReference type="InterPro" id="IPR030385">
    <property type="entry name" value="G_IRG_dom"/>
</dbReference>
<dbReference type="ZFIN" id="ZDB-GENE-051209-1">
    <property type="gene designation" value="irge1"/>
</dbReference>